<dbReference type="STRING" id="1855823.MCCS_03850"/>
<dbReference type="Pfam" id="PF02866">
    <property type="entry name" value="Ldh_1_C"/>
    <property type="match status" value="1"/>
</dbReference>
<evidence type="ECO:0000313" key="10">
    <source>
        <dbReference type="Proteomes" id="UP000194154"/>
    </source>
</evidence>
<feature type="domain" description="Lactate/malate dehydrogenase N-terminal" evidence="7">
    <location>
        <begin position="1"/>
        <end position="140"/>
    </location>
</feature>
<dbReference type="Gene3D" id="3.90.110.10">
    <property type="entry name" value="Lactate dehydrogenase/glycoside hydrolase, family 4, C-terminal"/>
    <property type="match status" value="1"/>
</dbReference>
<dbReference type="SUPFAM" id="SSF56327">
    <property type="entry name" value="LDH C-terminal domain-like"/>
    <property type="match status" value="1"/>
</dbReference>
<evidence type="ECO:0000256" key="4">
    <source>
        <dbReference type="PIRSR" id="PIRSR000102-1"/>
    </source>
</evidence>
<accession>A0A1W7A8W2</accession>
<evidence type="ECO:0000256" key="6">
    <source>
        <dbReference type="RuleBase" id="RU003369"/>
    </source>
</evidence>
<feature type="binding site" evidence="5">
    <location>
        <begin position="118"/>
        <end position="120"/>
    </location>
    <ligand>
        <name>NAD(+)</name>
        <dbReference type="ChEBI" id="CHEBI:57540"/>
    </ligand>
</feature>
<sequence length="302" mass="33035">MKLGIIGVGRVGSQVLTDVQYLNLFNEIVLIDSDEKVATGEALDHLHSQGIGVTNHINIYAGAYKDLKDADIIVIAASTKTDTSIPDRTALAKTNTVIIKKITTRISEVTTEALLVVISNPVDAMTYIASKYYPENKVIGTGTLLETSRFKTLIAAHYGIDPKSVEGFVIGEHGAHAVPVWSKVHIHGMSLEEFETLSGKQPIDKDAITASIDKVSFDVFHQKGWTNAAISRVAVLLIKSLVLDEHTIFPLSTAEEHLAYSLPVLVSKEGIEQRYHITLDGHESELLEAAKTYIHSTIQRNI</sequence>
<dbReference type="GO" id="GO:0004459">
    <property type="term" value="F:L-lactate dehydrogenase (NAD+) activity"/>
    <property type="evidence" value="ECO:0007669"/>
    <property type="project" value="UniProtKB-EC"/>
</dbReference>
<keyword evidence="3 5" id="KW-0520">NAD</keyword>
<dbReference type="PANTHER" id="PTHR43128">
    <property type="entry name" value="L-2-HYDROXYCARBOXYLATE DEHYDROGENASE (NAD(P)(+))"/>
    <property type="match status" value="1"/>
</dbReference>
<dbReference type="InterPro" id="IPR001557">
    <property type="entry name" value="L-lactate/malate_DH"/>
</dbReference>
<dbReference type="PIRSF" id="PIRSF000102">
    <property type="entry name" value="Lac_mal_DH"/>
    <property type="match status" value="1"/>
</dbReference>
<dbReference type="InterPro" id="IPR001236">
    <property type="entry name" value="Lactate/malate_DH_N"/>
</dbReference>
<proteinExistence type="inferred from homology"/>
<dbReference type="InterPro" id="IPR015955">
    <property type="entry name" value="Lactate_DH/Glyco_Ohase_4_C"/>
</dbReference>
<keyword evidence="2 6" id="KW-0560">Oxidoreductase</keyword>
<evidence type="ECO:0000256" key="2">
    <source>
        <dbReference type="ARBA" id="ARBA00023002"/>
    </source>
</evidence>
<evidence type="ECO:0000256" key="5">
    <source>
        <dbReference type="PIRSR" id="PIRSR000102-3"/>
    </source>
</evidence>
<name>A0A1W7A8W2_9STAP</name>
<evidence type="ECO:0000256" key="1">
    <source>
        <dbReference type="ARBA" id="ARBA00006054"/>
    </source>
</evidence>
<dbReference type="GO" id="GO:0006089">
    <property type="term" value="P:lactate metabolic process"/>
    <property type="evidence" value="ECO:0007669"/>
    <property type="project" value="TreeGrafter"/>
</dbReference>
<organism evidence="9 10">
    <name type="scientific">Macrococcoides canis</name>
    <dbReference type="NCBI Taxonomy" id="1855823"/>
    <lineage>
        <taxon>Bacteria</taxon>
        <taxon>Bacillati</taxon>
        <taxon>Bacillota</taxon>
        <taxon>Bacilli</taxon>
        <taxon>Bacillales</taxon>
        <taxon>Staphylococcaceae</taxon>
        <taxon>Macrococcoides</taxon>
    </lineage>
</organism>
<keyword evidence="10" id="KW-1185">Reference proteome</keyword>
<feature type="domain" description="Lactate/malate dehydrogenase C-terminal" evidence="8">
    <location>
        <begin position="143"/>
        <end position="298"/>
    </location>
</feature>
<feature type="binding site" evidence="5">
    <location>
        <position position="95"/>
    </location>
    <ligand>
        <name>NAD(+)</name>
        <dbReference type="ChEBI" id="CHEBI:57540"/>
    </ligand>
</feature>
<feature type="binding site" evidence="5">
    <location>
        <begin position="7"/>
        <end position="12"/>
    </location>
    <ligand>
        <name>NAD(+)</name>
        <dbReference type="ChEBI" id="CHEBI:57540"/>
    </ligand>
</feature>
<feature type="active site" description="Proton acceptor" evidence="4">
    <location>
        <position position="173"/>
    </location>
</feature>
<dbReference type="KEGG" id="mcak:MCCS_03850"/>
<dbReference type="PANTHER" id="PTHR43128:SF16">
    <property type="entry name" value="L-LACTATE DEHYDROGENASE"/>
    <property type="match status" value="1"/>
</dbReference>
<dbReference type="EC" id="1.1.1.27" evidence="9"/>
<dbReference type="GeneID" id="35294534"/>
<evidence type="ECO:0000256" key="3">
    <source>
        <dbReference type="ARBA" id="ARBA00023027"/>
    </source>
</evidence>
<evidence type="ECO:0000259" key="8">
    <source>
        <dbReference type="Pfam" id="PF02866"/>
    </source>
</evidence>
<dbReference type="InterPro" id="IPR022383">
    <property type="entry name" value="Lactate/malate_DH_C"/>
</dbReference>
<dbReference type="Proteomes" id="UP000194154">
    <property type="component" value="Chromosome"/>
</dbReference>
<dbReference type="OrthoDB" id="9802969at2"/>
<dbReference type="AlphaFoldDB" id="A0A1W7A8W2"/>
<dbReference type="Gene3D" id="3.40.50.720">
    <property type="entry name" value="NAD(P)-binding Rossmann-like Domain"/>
    <property type="match status" value="1"/>
</dbReference>
<protein>
    <submittedName>
        <fullName evidence="9">L-lactate dehydrogenase</fullName>
        <ecNumber evidence="9">1.1.1.27</ecNumber>
    </submittedName>
</protein>
<dbReference type="RefSeq" id="WP_086041743.1">
    <property type="nucleotide sequence ID" value="NZ_CBCRZA010000003.1"/>
</dbReference>
<reference evidence="9 10" key="1">
    <citation type="journal article" date="2017" name="Int. J. Syst. Evol. Microbiol.">
        <title>Macrococcus canis sp. nov., a skin bacterium associated with infections in dogs.</title>
        <authorList>
            <person name="Gobeli Brawand S."/>
            <person name="Cotting K."/>
            <person name="Gomez-Sanz E."/>
            <person name="Collaud A."/>
            <person name="Thomann A."/>
            <person name="Brodard I."/>
            <person name="Rodriguez-Campos S."/>
            <person name="Strauss C."/>
            <person name="Perreten V."/>
        </authorList>
    </citation>
    <scope>NUCLEOTIDE SEQUENCE [LARGE SCALE GENOMIC DNA]</scope>
    <source>
        <strain evidence="9 10">KM45013</strain>
    </source>
</reference>
<dbReference type="Pfam" id="PF00056">
    <property type="entry name" value="Ldh_1_N"/>
    <property type="match status" value="1"/>
</dbReference>
<dbReference type="PRINTS" id="PR00086">
    <property type="entry name" value="LLDHDRGNASE"/>
</dbReference>
<evidence type="ECO:0000313" key="9">
    <source>
        <dbReference type="EMBL" id="ARQ06052.1"/>
    </source>
</evidence>
<feature type="binding site" evidence="5">
    <location>
        <position position="32"/>
    </location>
    <ligand>
        <name>NAD(+)</name>
        <dbReference type="ChEBI" id="CHEBI:57540"/>
    </ligand>
</feature>
<dbReference type="EMBL" id="CP021059">
    <property type="protein sequence ID" value="ARQ06052.1"/>
    <property type="molecule type" value="Genomic_DNA"/>
</dbReference>
<dbReference type="InterPro" id="IPR036291">
    <property type="entry name" value="NAD(P)-bd_dom_sf"/>
</dbReference>
<comment type="similarity">
    <text evidence="1">Belongs to the LDH/MDH superfamily. LDH family.</text>
</comment>
<evidence type="ECO:0000259" key="7">
    <source>
        <dbReference type="Pfam" id="PF00056"/>
    </source>
</evidence>
<gene>
    <name evidence="9" type="primary">ldh_1</name>
    <name evidence="9" type="ORF">MCCS_03850</name>
</gene>
<dbReference type="SUPFAM" id="SSF51735">
    <property type="entry name" value="NAD(P)-binding Rossmann-fold domains"/>
    <property type="match status" value="1"/>
</dbReference>